<comment type="subcellular location">
    <subcellularLocation>
        <location evidence="11">Cell membrane</location>
        <topology evidence="11">Single-pass membrane protein</topology>
    </subcellularLocation>
</comment>
<keyword evidence="5 11" id="KW-0547">Nucleotide-binding</keyword>
<evidence type="ECO:0000256" key="2">
    <source>
        <dbReference type="ARBA" id="ARBA00022475"/>
    </source>
</evidence>
<comment type="function">
    <text evidence="11">Part of the high-affinity ATP-driven potassium transport (or Kdp) system, which catalyzes the hydrolysis of ATP coupled with the electrogenic transport of potassium into the cytoplasm. This subunit acts as a catalytic chaperone that increases the ATP-binding affinity of the ATP-hydrolyzing subunit KdpB by the formation of a transient KdpB/KdpC/ATP ternary complex.</text>
</comment>
<keyword evidence="10 11" id="KW-0472">Membrane</keyword>
<accession>A0A107FDI5</accession>
<keyword evidence="8 11" id="KW-1133">Transmembrane helix</keyword>
<protein>
    <recommendedName>
        <fullName evidence="11">Potassium-transporting ATPase KdpC subunit</fullName>
    </recommendedName>
    <alternativeName>
        <fullName evidence="11">ATP phosphohydrolase [potassium-transporting] C chain</fullName>
    </alternativeName>
    <alternativeName>
        <fullName evidence="11">Potassium-binding and translocating subunit C</fullName>
    </alternativeName>
    <alternativeName>
        <fullName evidence="11">Potassium-translocating ATPase C chain</fullName>
    </alternativeName>
</protein>
<dbReference type="NCBIfam" id="NF001454">
    <property type="entry name" value="PRK00315.1"/>
    <property type="match status" value="1"/>
</dbReference>
<reference evidence="12 13" key="1">
    <citation type="submission" date="2015-11" db="EMBL/GenBank/DDBJ databases">
        <title>Expanding the genomic diversity of Burkholderia species for the development of highly accurate diagnostics.</title>
        <authorList>
            <person name="Sahl J."/>
            <person name="Keim P."/>
            <person name="Wagner D."/>
        </authorList>
    </citation>
    <scope>NUCLEOTIDE SEQUENCE [LARGE SCALE GENOMIC DNA]</scope>
    <source>
        <strain evidence="12 13">MSMB2167WGS</strain>
    </source>
</reference>
<dbReference type="GO" id="GO:0005886">
    <property type="term" value="C:plasma membrane"/>
    <property type="evidence" value="ECO:0007669"/>
    <property type="project" value="UniProtKB-SubCell"/>
</dbReference>
<evidence type="ECO:0000256" key="5">
    <source>
        <dbReference type="ARBA" id="ARBA00022741"/>
    </source>
</evidence>
<dbReference type="GO" id="GO:0005524">
    <property type="term" value="F:ATP binding"/>
    <property type="evidence" value="ECO:0007669"/>
    <property type="project" value="UniProtKB-UniRule"/>
</dbReference>
<comment type="subunit">
    <text evidence="11">The system is composed of three essential subunits: KdpA, KdpB and KdpC.</text>
</comment>
<dbReference type="HAMAP" id="MF_00276">
    <property type="entry name" value="KdpC"/>
    <property type="match status" value="1"/>
</dbReference>
<name>A0A107FDI5_9BURK</name>
<dbReference type="Proteomes" id="UP000062998">
    <property type="component" value="Unassembled WGS sequence"/>
</dbReference>
<evidence type="ECO:0000313" key="12">
    <source>
        <dbReference type="EMBL" id="KWD97998.1"/>
    </source>
</evidence>
<evidence type="ECO:0000256" key="7">
    <source>
        <dbReference type="ARBA" id="ARBA00022958"/>
    </source>
</evidence>
<keyword evidence="4 11" id="KW-0812">Transmembrane</keyword>
<evidence type="ECO:0000256" key="8">
    <source>
        <dbReference type="ARBA" id="ARBA00022989"/>
    </source>
</evidence>
<evidence type="ECO:0000256" key="4">
    <source>
        <dbReference type="ARBA" id="ARBA00022692"/>
    </source>
</evidence>
<dbReference type="AlphaFoldDB" id="A0A107FDI5"/>
<keyword evidence="1 11" id="KW-0813">Transport</keyword>
<keyword evidence="2 11" id="KW-1003">Cell membrane</keyword>
<keyword evidence="9 11" id="KW-0406">Ion transport</keyword>
<dbReference type="RefSeq" id="WP_059969246.1">
    <property type="nucleotide sequence ID" value="NZ_CP013463.1"/>
</dbReference>
<keyword evidence="3 11" id="KW-0633">Potassium transport</keyword>
<evidence type="ECO:0000313" key="13">
    <source>
        <dbReference type="Proteomes" id="UP000062998"/>
    </source>
</evidence>
<keyword evidence="7 11" id="KW-0630">Potassium</keyword>
<evidence type="ECO:0000256" key="10">
    <source>
        <dbReference type="ARBA" id="ARBA00023136"/>
    </source>
</evidence>
<comment type="similarity">
    <text evidence="11">Belongs to the KdpC family.</text>
</comment>
<evidence type="ECO:0000256" key="3">
    <source>
        <dbReference type="ARBA" id="ARBA00022538"/>
    </source>
</evidence>
<proteinExistence type="inferred from homology"/>
<dbReference type="InterPro" id="IPR003820">
    <property type="entry name" value="KdpC"/>
</dbReference>
<dbReference type="PIRSF" id="PIRSF001296">
    <property type="entry name" value="K_ATPase_KdpC"/>
    <property type="match status" value="1"/>
</dbReference>
<sequence length="193" mass="19917">MKTLIRPLLVIFVVLTAVTGLAYPAVMTVFGQAVFPSQANGSLIEQDGKVVGSALIGQPFDAPKYFWGRLSATTPMPYNASGSGGSNLGPLNPSLADQVKARIAALRDAGTDLSKPVPVDLVTASASGLDPDITPAAAAYQVERVAKARKLSPDAVAQLVAANTTGRQFGVLGEPRVNVLKLNLALDAAQAAH</sequence>
<dbReference type="Pfam" id="PF02669">
    <property type="entry name" value="KdpC"/>
    <property type="match status" value="1"/>
</dbReference>
<dbReference type="OrthoDB" id="9788285at2"/>
<organism evidence="12 13">
    <name type="scientific">Burkholderia ubonensis</name>
    <dbReference type="NCBI Taxonomy" id="101571"/>
    <lineage>
        <taxon>Bacteria</taxon>
        <taxon>Pseudomonadati</taxon>
        <taxon>Pseudomonadota</taxon>
        <taxon>Betaproteobacteria</taxon>
        <taxon>Burkholderiales</taxon>
        <taxon>Burkholderiaceae</taxon>
        <taxon>Burkholderia</taxon>
        <taxon>Burkholderia cepacia complex</taxon>
    </lineage>
</organism>
<dbReference type="PANTHER" id="PTHR30042">
    <property type="entry name" value="POTASSIUM-TRANSPORTING ATPASE C CHAIN"/>
    <property type="match status" value="1"/>
</dbReference>
<evidence type="ECO:0000256" key="6">
    <source>
        <dbReference type="ARBA" id="ARBA00022840"/>
    </source>
</evidence>
<gene>
    <name evidence="11" type="primary">kdpC</name>
    <name evidence="12" type="ORF">WL73_20770</name>
</gene>
<keyword evidence="6 11" id="KW-0067">ATP-binding</keyword>
<dbReference type="GO" id="GO:0008556">
    <property type="term" value="F:P-type potassium transmembrane transporter activity"/>
    <property type="evidence" value="ECO:0007669"/>
    <property type="project" value="InterPro"/>
</dbReference>
<evidence type="ECO:0000256" key="1">
    <source>
        <dbReference type="ARBA" id="ARBA00022448"/>
    </source>
</evidence>
<dbReference type="NCBIfam" id="TIGR00681">
    <property type="entry name" value="kdpC"/>
    <property type="match status" value="1"/>
</dbReference>
<evidence type="ECO:0000256" key="9">
    <source>
        <dbReference type="ARBA" id="ARBA00023065"/>
    </source>
</evidence>
<dbReference type="EMBL" id="LPIX01000079">
    <property type="protein sequence ID" value="KWD97998.1"/>
    <property type="molecule type" value="Genomic_DNA"/>
</dbReference>
<evidence type="ECO:0000256" key="11">
    <source>
        <dbReference type="HAMAP-Rule" id="MF_00276"/>
    </source>
</evidence>
<comment type="caution">
    <text evidence="12">The sequence shown here is derived from an EMBL/GenBank/DDBJ whole genome shotgun (WGS) entry which is preliminary data.</text>
</comment>
<dbReference type="PANTHER" id="PTHR30042:SF2">
    <property type="entry name" value="POTASSIUM-TRANSPORTING ATPASE KDPC SUBUNIT"/>
    <property type="match status" value="1"/>
</dbReference>